<evidence type="ECO:0000256" key="6">
    <source>
        <dbReference type="ARBA" id="ARBA00012102"/>
    </source>
</evidence>
<evidence type="ECO:0000313" key="21">
    <source>
        <dbReference type="Proteomes" id="UP000198549"/>
    </source>
</evidence>
<dbReference type="Proteomes" id="UP000460142">
    <property type="component" value="Unassembled WGS sequence"/>
</dbReference>
<dbReference type="Proteomes" id="UP000186756">
    <property type="component" value="Unassembled WGS sequence"/>
</dbReference>
<evidence type="ECO:0000313" key="20">
    <source>
        <dbReference type="Proteomes" id="UP000186756"/>
    </source>
</evidence>
<evidence type="ECO:0000256" key="4">
    <source>
        <dbReference type="ARBA" id="ARBA00005225"/>
    </source>
</evidence>
<dbReference type="RefSeq" id="WP_075948681.1">
    <property type="nucleotide sequence ID" value="NZ_LT629709.1"/>
</dbReference>
<dbReference type="EMBL" id="MSTQ01000018">
    <property type="protein sequence ID" value="OLU00148.1"/>
    <property type="molecule type" value="Genomic_DNA"/>
</dbReference>
<keyword evidence="13 16" id="KW-0173">Coenzyme A biosynthesis</keyword>
<dbReference type="OrthoDB" id="9781305at2"/>
<dbReference type="NCBIfam" id="NF009859">
    <property type="entry name" value="PRK13322.1-4"/>
    <property type="match status" value="1"/>
</dbReference>
<dbReference type="HAMAP" id="MF_01274">
    <property type="entry name" value="Pantothen_kinase_3"/>
    <property type="match status" value="1"/>
</dbReference>
<feature type="binding site" evidence="16">
    <location>
        <begin position="6"/>
        <end position="13"/>
    </location>
    <ligand>
        <name>ATP</name>
        <dbReference type="ChEBI" id="CHEBI:30616"/>
    </ligand>
</feature>
<sequence>MILELDCGNSFIKWRVLESNARVVLGGGVVDSDLALLAELKLLSGLALKYCRLVSVRTPEETGLLISLLKESFDVSVVSASPAREMAGVRNGYDEFEKLGLDRWLALLGGFHLAGGACLVLDFGTAVTADFVAADGWHLGGFICPGMPLMRNQLRTHTRKIRYGDLAAERALERLDPGRTTVEAVERGCLLMLRGFVQTQLELARGHWGEGFTVFLTGGDAGLVSEMVPEARVVPDLVFVGLAMACPLA</sequence>
<protein>
    <recommendedName>
        <fullName evidence="15 16">Type III pantothenate kinase</fullName>
        <ecNumber evidence="6 16">2.7.1.33</ecNumber>
    </recommendedName>
    <alternativeName>
        <fullName evidence="16">PanK-III</fullName>
    </alternativeName>
    <alternativeName>
        <fullName evidence="16">Pantothenic acid kinase</fullName>
    </alternativeName>
</protein>
<evidence type="ECO:0000256" key="13">
    <source>
        <dbReference type="ARBA" id="ARBA00022993"/>
    </source>
</evidence>
<dbReference type="InterPro" id="IPR004619">
    <property type="entry name" value="Type_III_PanK"/>
</dbReference>
<evidence type="ECO:0000256" key="2">
    <source>
        <dbReference type="ARBA" id="ARBA00001958"/>
    </source>
</evidence>
<feature type="binding site" evidence="16">
    <location>
        <position position="93"/>
    </location>
    <ligand>
        <name>substrate</name>
    </ligand>
</feature>
<dbReference type="UniPathway" id="UPA00241">
    <property type="reaction ID" value="UER00352"/>
</dbReference>
<reference evidence="20" key="3">
    <citation type="submission" date="2017-01" db="EMBL/GenBank/DDBJ databases">
        <authorList>
            <person name="Poblete-Castro I."/>
        </authorList>
    </citation>
    <scope>NUCLEOTIDE SEQUENCE [LARGE SCALE GENOMIC DNA]</scope>
    <source>
        <strain evidence="20">DSM 18361 / CCUG 53116 / MT1</strain>
    </source>
</reference>
<keyword evidence="16" id="KW-0479">Metal-binding</keyword>
<dbReference type="GO" id="GO:0004594">
    <property type="term" value="F:pantothenate kinase activity"/>
    <property type="evidence" value="ECO:0007669"/>
    <property type="project" value="UniProtKB-UniRule"/>
</dbReference>
<name>A0A1H0QQ32_PSERE</name>
<dbReference type="GO" id="GO:0046872">
    <property type="term" value="F:metal ion binding"/>
    <property type="evidence" value="ECO:0007669"/>
    <property type="project" value="UniProtKB-KW"/>
</dbReference>
<gene>
    <name evidence="16" type="primary">coaX</name>
    <name evidence="18" type="ORF">BVK86_23630</name>
    <name evidence="17" type="ORF">F7R15_23900</name>
    <name evidence="19" type="ORF">SAMN04490202_3227</name>
</gene>
<dbReference type="CDD" id="cd24015">
    <property type="entry name" value="ASKHA_NBD_PanK-III"/>
    <property type="match status" value="1"/>
</dbReference>
<dbReference type="EC" id="2.7.1.33" evidence="6 16"/>
<evidence type="ECO:0000256" key="9">
    <source>
        <dbReference type="ARBA" id="ARBA00022741"/>
    </source>
</evidence>
<comment type="subcellular location">
    <subcellularLocation>
        <location evidence="3 16">Cytoplasm</location>
    </subcellularLocation>
</comment>
<dbReference type="NCBIfam" id="NF009857">
    <property type="entry name" value="PRK13322.1-2"/>
    <property type="match status" value="1"/>
</dbReference>
<dbReference type="Pfam" id="PF03309">
    <property type="entry name" value="Pan_kinase"/>
    <property type="match status" value="1"/>
</dbReference>
<dbReference type="NCBIfam" id="TIGR00671">
    <property type="entry name" value="baf"/>
    <property type="match status" value="1"/>
</dbReference>
<dbReference type="AlphaFoldDB" id="A0A1H0QQ32"/>
<dbReference type="GO" id="GO:0005524">
    <property type="term" value="F:ATP binding"/>
    <property type="evidence" value="ECO:0007669"/>
    <property type="project" value="UniProtKB-UniRule"/>
</dbReference>
<keyword evidence="10 16" id="KW-0418">Kinase</keyword>
<feature type="binding site" evidence="16">
    <location>
        <position position="122"/>
    </location>
    <ligand>
        <name>K(+)</name>
        <dbReference type="ChEBI" id="CHEBI:29103"/>
    </ligand>
</feature>
<feature type="binding site" evidence="16">
    <location>
        <begin position="100"/>
        <end position="103"/>
    </location>
    <ligand>
        <name>substrate</name>
    </ligand>
</feature>
<keyword evidence="11 16" id="KW-0067">ATP-binding</keyword>
<comment type="subunit">
    <text evidence="5 16">Homodimer.</text>
</comment>
<feature type="binding site" evidence="16">
    <location>
        <position position="181"/>
    </location>
    <ligand>
        <name>substrate</name>
    </ligand>
</feature>
<dbReference type="Proteomes" id="UP000198549">
    <property type="component" value="Chromosome I"/>
</dbReference>
<dbReference type="SUPFAM" id="SSF53067">
    <property type="entry name" value="Actin-like ATPase domain"/>
    <property type="match status" value="2"/>
</dbReference>
<comment type="function">
    <text evidence="16">Catalyzes the phosphorylation of pantothenate (Pan), the first step in CoA biosynthesis.</text>
</comment>
<evidence type="ECO:0000256" key="12">
    <source>
        <dbReference type="ARBA" id="ARBA00022958"/>
    </source>
</evidence>
<dbReference type="InterPro" id="IPR043129">
    <property type="entry name" value="ATPase_NBD"/>
</dbReference>
<evidence type="ECO:0000313" key="18">
    <source>
        <dbReference type="EMBL" id="OLU00148.1"/>
    </source>
</evidence>
<dbReference type="GO" id="GO:0005737">
    <property type="term" value="C:cytoplasm"/>
    <property type="evidence" value="ECO:0007669"/>
    <property type="project" value="UniProtKB-SubCell"/>
</dbReference>
<evidence type="ECO:0000313" key="22">
    <source>
        <dbReference type="Proteomes" id="UP000460142"/>
    </source>
</evidence>
<proteinExistence type="inferred from homology"/>
<organism evidence="19 21">
    <name type="scientific">Pseudomonas reinekei</name>
    <dbReference type="NCBI Taxonomy" id="395598"/>
    <lineage>
        <taxon>Bacteria</taxon>
        <taxon>Pseudomonadati</taxon>
        <taxon>Pseudomonadota</taxon>
        <taxon>Gammaproteobacteria</taxon>
        <taxon>Pseudomonadales</taxon>
        <taxon>Pseudomonadaceae</taxon>
        <taxon>Pseudomonas</taxon>
    </lineage>
</organism>
<comment type="cofactor">
    <cofactor evidence="2">
        <name>K(+)</name>
        <dbReference type="ChEBI" id="CHEBI:29103"/>
    </cofactor>
</comment>
<evidence type="ECO:0000256" key="10">
    <source>
        <dbReference type="ARBA" id="ARBA00022777"/>
    </source>
</evidence>
<reference evidence="17 22" key="4">
    <citation type="submission" date="2019-09" db="EMBL/GenBank/DDBJ databases">
        <title>Draft genome sequences of 48 bacterial type strains from the CCUG.</title>
        <authorList>
            <person name="Tunovic T."/>
            <person name="Pineiro-Iglesias B."/>
            <person name="Unosson C."/>
            <person name="Inganas E."/>
            <person name="Ohlen M."/>
            <person name="Cardew S."/>
            <person name="Jensie-Markopoulos S."/>
            <person name="Salva-Serra F."/>
            <person name="Jaen-Luchoro D."/>
            <person name="Karlsson R."/>
            <person name="Svensson-Stadler L."/>
            <person name="Chun J."/>
            <person name="Moore E."/>
        </authorList>
    </citation>
    <scope>NUCLEOTIDE SEQUENCE [LARGE SCALE GENOMIC DNA]</scope>
    <source>
        <strain evidence="17 22">CCUG 53116</strain>
    </source>
</reference>
<evidence type="ECO:0000256" key="8">
    <source>
        <dbReference type="ARBA" id="ARBA00022679"/>
    </source>
</evidence>
<dbReference type="EMBL" id="VZPS01000020">
    <property type="protein sequence ID" value="KAB0482325.1"/>
    <property type="molecule type" value="Genomic_DNA"/>
</dbReference>
<evidence type="ECO:0000256" key="7">
    <source>
        <dbReference type="ARBA" id="ARBA00022490"/>
    </source>
</evidence>
<reference evidence="19 21" key="1">
    <citation type="submission" date="2016-10" db="EMBL/GenBank/DDBJ databases">
        <authorList>
            <person name="de Groot N.N."/>
        </authorList>
    </citation>
    <scope>NUCLEOTIDE SEQUENCE [LARGE SCALE GENOMIC DNA]</scope>
    <source>
        <strain evidence="19 21">BS3776</strain>
    </source>
</reference>
<evidence type="ECO:0000256" key="16">
    <source>
        <dbReference type="HAMAP-Rule" id="MF_01274"/>
    </source>
</evidence>
<keyword evidence="9 16" id="KW-0547">Nucleotide-binding</keyword>
<feature type="binding site" evidence="16">
    <location>
        <position position="125"/>
    </location>
    <ligand>
        <name>ATP</name>
        <dbReference type="ChEBI" id="CHEBI:30616"/>
    </ligand>
</feature>
<evidence type="ECO:0000256" key="1">
    <source>
        <dbReference type="ARBA" id="ARBA00001206"/>
    </source>
</evidence>
<dbReference type="PANTHER" id="PTHR34265:SF1">
    <property type="entry name" value="TYPE III PANTOTHENATE KINASE"/>
    <property type="match status" value="1"/>
</dbReference>
<evidence type="ECO:0000256" key="14">
    <source>
        <dbReference type="ARBA" id="ARBA00038036"/>
    </source>
</evidence>
<dbReference type="Gene3D" id="3.30.420.40">
    <property type="match status" value="2"/>
</dbReference>
<comment type="pathway">
    <text evidence="4 16">Cofactor biosynthesis; coenzyme A biosynthesis; CoA from (R)-pantothenate: step 1/5.</text>
</comment>
<dbReference type="PANTHER" id="PTHR34265">
    <property type="entry name" value="TYPE III PANTOTHENATE KINASE"/>
    <property type="match status" value="1"/>
</dbReference>
<keyword evidence="20" id="KW-1185">Reference proteome</keyword>
<evidence type="ECO:0000256" key="5">
    <source>
        <dbReference type="ARBA" id="ARBA00011738"/>
    </source>
</evidence>
<accession>A0A1H0QQ32</accession>
<keyword evidence="12 16" id="KW-0630">Potassium</keyword>
<evidence type="ECO:0000313" key="17">
    <source>
        <dbReference type="EMBL" id="KAB0482325.1"/>
    </source>
</evidence>
<evidence type="ECO:0000256" key="15">
    <source>
        <dbReference type="ARBA" id="ARBA00040883"/>
    </source>
</evidence>
<comment type="cofactor">
    <cofactor evidence="16">
        <name>NH4(+)</name>
        <dbReference type="ChEBI" id="CHEBI:28938"/>
    </cofactor>
    <cofactor evidence="16">
        <name>K(+)</name>
        <dbReference type="ChEBI" id="CHEBI:29103"/>
    </cofactor>
    <text evidence="16">A monovalent cation. Ammonium or potassium.</text>
</comment>
<keyword evidence="7 16" id="KW-0963">Cytoplasm</keyword>
<evidence type="ECO:0000256" key="11">
    <source>
        <dbReference type="ARBA" id="ARBA00022840"/>
    </source>
</evidence>
<dbReference type="GO" id="GO:0015937">
    <property type="term" value="P:coenzyme A biosynthetic process"/>
    <property type="evidence" value="ECO:0007669"/>
    <property type="project" value="UniProtKB-UniRule"/>
</dbReference>
<keyword evidence="8 16" id="KW-0808">Transferase</keyword>
<comment type="catalytic activity">
    <reaction evidence="1 16">
        <text>(R)-pantothenate + ATP = (R)-4'-phosphopantothenate + ADP + H(+)</text>
        <dbReference type="Rhea" id="RHEA:16373"/>
        <dbReference type="ChEBI" id="CHEBI:10986"/>
        <dbReference type="ChEBI" id="CHEBI:15378"/>
        <dbReference type="ChEBI" id="CHEBI:29032"/>
        <dbReference type="ChEBI" id="CHEBI:30616"/>
        <dbReference type="ChEBI" id="CHEBI:456216"/>
        <dbReference type="EC" id="2.7.1.33"/>
    </reaction>
</comment>
<evidence type="ECO:0000256" key="3">
    <source>
        <dbReference type="ARBA" id="ARBA00004496"/>
    </source>
</evidence>
<evidence type="ECO:0000313" key="19">
    <source>
        <dbReference type="EMBL" id="SDP19280.1"/>
    </source>
</evidence>
<feature type="active site" description="Proton acceptor" evidence="16">
    <location>
        <position position="102"/>
    </location>
</feature>
<comment type="similarity">
    <text evidence="14 16">Belongs to the type III pantothenate kinase family.</text>
</comment>
<reference evidence="18" key="2">
    <citation type="submission" date="2017-01" db="EMBL/GenBank/DDBJ databases">
        <authorList>
            <person name="Mah S.A."/>
            <person name="Swanson W.J."/>
            <person name="Moy G.W."/>
            <person name="Vacquier V.D."/>
        </authorList>
    </citation>
    <scope>NUCLEOTIDE SEQUENCE [LARGE SCALE GENOMIC DNA]</scope>
    <source>
        <strain evidence="18">MT1</strain>
    </source>
</reference>
<dbReference type="EMBL" id="LT629709">
    <property type="protein sequence ID" value="SDP19280.1"/>
    <property type="molecule type" value="Genomic_DNA"/>
</dbReference>